<reference evidence="1 2" key="1">
    <citation type="submission" date="2021-02" db="EMBL/GenBank/DDBJ databases">
        <title>Isolation and Efficacy of Vancomycin Resistant Enterococci-specific Bacteriophages in Wax Moth Larvae Model Galleria mellonella.</title>
        <authorList>
            <person name="El Haddad L."/>
            <person name="Harb C.P."/>
            <person name="Clark J.R."/>
            <person name="Terwilliger A.L."/>
            <person name="Chaftari C."/>
            <person name="Duna M."/>
            <person name="Youssef S."/>
            <person name="Stibich M."/>
            <person name="Maresso A."/>
            <person name="Chemaly R.F."/>
        </authorList>
    </citation>
    <scope>NUCLEOTIDE SEQUENCE [LARGE SCALE GENOMIC DNA]</scope>
</reference>
<keyword evidence="2" id="KW-1185">Reference proteome</keyword>
<sequence length="35" mass="4175">MFTCILFYYARLVEFKDHSFVGLWSMCLCFCCIPS</sequence>
<organism evidence="1 2">
    <name type="scientific">Enterococcus phage MDA2</name>
    <dbReference type="NCBI Taxonomy" id="2816459"/>
    <lineage>
        <taxon>Viruses</taxon>
        <taxon>Duplodnaviria</taxon>
        <taxon>Heunggongvirae</taxon>
        <taxon>Uroviricota</taxon>
        <taxon>Caudoviricetes</taxon>
        <taxon>Herelleviridae</taxon>
        <taxon>Brockvirinae</taxon>
        <taxon>Kochikohdavirus</taxon>
        <taxon>Kochikohdavirus mda2</taxon>
    </lineage>
</organism>
<proteinExistence type="predicted"/>
<accession>A0AAE7UVK8</accession>
<name>A0AAE7UVK8_9CAUD</name>
<evidence type="ECO:0000313" key="1">
    <source>
        <dbReference type="EMBL" id="QVW27905.1"/>
    </source>
</evidence>
<dbReference type="Proteomes" id="UP000828118">
    <property type="component" value="Segment"/>
</dbReference>
<protein>
    <submittedName>
        <fullName evidence="1">Uncharacterized protein</fullName>
    </submittedName>
</protein>
<evidence type="ECO:0000313" key="2">
    <source>
        <dbReference type="Proteomes" id="UP000828118"/>
    </source>
</evidence>
<dbReference type="EMBL" id="MW633168">
    <property type="protein sequence ID" value="QVW27905.1"/>
    <property type="molecule type" value="Genomic_DNA"/>
</dbReference>